<dbReference type="Gene3D" id="1.20.1300.20">
    <property type="entry name" value="Peptidase C65 Otubain, subdomain 2"/>
    <property type="match status" value="1"/>
</dbReference>
<feature type="domain" description="OTU" evidence="7">
    <location>
        <begin position="68"/>
        <end position="268"/>
    </location>
</feature>
<dbReference type="AlphaFoldDB" id="A0A1C7NNY2"/>
<evidence type="ECO:0000256" key="2">
    <source>
        <dbReference type="ARBA" id="ARBA00012759"/>
    </source>
</evidence>
<dbReference type="PROSITE" id="PS50802">
    <property type="entry name" value="OTU"/>
    <property type="match status" value="1"/>
</dbReference>
<dbReference type="InterPro" id="IPR019400">
    <property type="entry name" value="Peptidase_C65_otubain"/>
</dbReference>
<dbReference type="GO" id="GO:0006508">
    <property type="term" value="P:proteolysis"/>
    <property type="evidence" value="ECO:0007669"/>
    <property type="project" value="UniProtKB-KW"/>
</dbReference>
<dbReference type="PANTHER" id="PTHR12931">
    <property type="entry name" value="UBIQUITIN THIOLESTERASE PROTEIN OTUB"/>
    <property type="match status" value="1"/>
</dbReference>
<evidence type="ECO:0000313" key="8">
    <source>
        <dbReference type="EMBL" id="OBZ90680.1"/>
    </source>
</evidence>
<dbReference type="InterPro" id="IPR038765">
    <property type="entry name" value="Papain-like_cys_pep_sf"/>
</dbReference>
<keyword evidence="5" id="KW-0378">Hydrolase</keyword>
<dbReference type="STRING" id="101091.A0A1C7NNY2"/>
<organism evidence="8 9">
    <name type="scientific">Choanephora cucurbitarum</name>
    <dbReference type="NCBI Taxonomy" id="101091"/>
    <lineage>
        <taxon>Eukaryota</taxon>
        <taxon>Fungi</taxon>
        <taxon>Fungi incertae sedis</taxon>
        <taxon>Mucoromycota</taxon>
        <taxon>Mucoromycotina</taxon>
        <taxon>Mucoromycetes</taxon>
        <taxon>Mucorales</taxon>
        <taxon>Mucorineae</taxon>
        <taxon>Choanephoraceae</taxon>
        <taxon>Choanephoroideae</taxon>
        <taxon>Choanephora</taxon>
    </lineage>
</organism>
<dbReference type="CDD" id="cd22749">
    <property type="entry name" value="Otubain_C65"/>
    <property type="match status" value="1"/>
</dbReference>
<dbReference type="GO" id="GO:0004843">
    <property type="term" value="F:cysteine-type deubiquitinase activity"/>
    <property type="evidence" value="ECO:0007669"/>
    <property type="project" value="UniProtKB-EC"/>
</dbReference>
<dbReference type="PANTHER" id="PTHR12931:SF15">
    <property type="entry name" value="UBIQUITIN THIOESTERASE OTUBAIN-LIKE"/>
    <property type="match status" value="1"/>
</dbReference>
<dbReference type="Gene3D" id="3.30.200.60">
    <property type="entry name" value="Peptidase C65 Otubain, subdomain 1"/>
    <property type="match status" value="1"/>
</dbReference>
<dbReference type="Pfam" id="PF10275">
    <property type="entry name" value="Peptidase_C65"/>
    <property type="match status" value="1"/>
</dbReference>
<reference evidence="8 9" key="1">
    <citation type="submission" date="2016-03" db="EMBL/GenBank/DDBJ databases">
        <title>Choanephora cucurbitarum.</title>
        <authorList>
            <person name="Min B."/>
            <person name="Park H."/>
            <person name="Park J.-H."/>
            <person name="Shin H.-D."/>
            <person name="Choi I.-G."/>
        </authorList>
    </citation>
    <scope>NUCLEOTIDE SEQUENCE [LARGE SCALE GENOMIC DNA]</scope>
    <source>
        <strain evidence="8 9">KUS-F28377</strain>
    </source>
</reference>
<evidence type="ECO:0000256" key="5">
    <source>
        <dbReference type="ARBA" id="ARBA00022801"/>
    </source>
</evidence>
<dbReference type="InterPro" id="IPR042467">
    <property type="entry name" value="Peptidase_C65_otubain_sub2"/>
</dbReference>
<gene>
    <name evidence="8" type="ORF">A0J61_01280</name>
</gene>
<comment type="catalytic activity">
    <reaction evidence="1">
        <text>Thiol-dependent hydrolysis of ester, thioester, amide, peptide and isopeptide bonds formed by the C-terminal Gly of ubiquitin (a 76-residue protein attached to proteins as an intracellular targeting signal).</text>
        <dbReference type="EC" id="3.4.19.12"/>
    </reaction>
</comment>
<evidence type="ECO:0000256" key="1">
    <source>
        <dbReference type="ARBA" id="ARBA00000707"/>
    </source>
</evidence>
<protein>
    <recommendedName>
        <fullName evidence="2">ubiquitinyl hydrolase 1</fullName>
        <ecNumber evidence="2">3.4.19.12</ecNumber>
    </recommendedName>
</protein>
<evidence type="ECO:0000313" key="9">
    <source>
        <dbReference type="Proteomes" id="UP000093000"/>
    </source>
</evidence>
<evidence type="ECO:0000256" key="4">
    <source>
        <dbReference type="ARBA" id="ARBA00022786"/>
    </source>
</evidence>
<dbReference type="SUPFAM" id="SSF54001">
    <property type="entry name" value="Cysteine proteinases"/>
    <property type="match status" value="1"/>
</dbReference>
<name>A0A1C7NNY2_9FUNG</name>
<dbReference type="InParanoid" id="A0A1C7NNY2"/>
<evidence type="ECO:0000256" key="6">
    <source>
        <dbReference type="ARBA" id="ARBA00022807"/>
    </source>
</evidence>
<dbReference type="GO" id="GO:0005634">
    <property type="term" value="C:nucleus"/>
    <property type="evidence" value="ECO:0007669"/>
    <property type="project" value="TreeGrafter"/>
</dbReference>
<proteinExistence type="predicted"/>
<dbReference type="EC" id="3.4.19.12" evidence="2"/>
<evidence type="ECO:0000259" key="7">
    <source>
        <dbReference type="PROSITE" id="PS50802"/>
    </source>
</evidence>
<keyword evidence="3" id="KW-0645">Protease</keyword>
<keyword evidence="6" id="KW-0788">Thiol protease</keyword>
<dbReference type="OrthoDB" id="18915at2759"/>
<dbReference type="InterPro" id="IPR042468">
    <property type="entry name" value="Peptidase_C65_otubain_sub1"/>
</dbReference>
<dbReference type="InterPro" id="IPR003323">
    <property type="entry name" value="OTU_dom"/>
</dbReference>
<evidence type="ECO:0000256" key="3">
    <source>
        <dbReference type="ARBA" id="ARBA00022670"/>
    </source>
</evidence>
<dbReference type="GO" id="GO:0043130">
    <property type="term" value="F:ubiquitin binding"/>
    <property type="evidence" value="ECO:0007669"/>
    <property type="project" value="TreeGrafter"/>
</dbReference>
<keyword evidence="4" id="KW-0833">Ubl conjugation pathway</keyword>
<accession>A0A1C7NNY2</accession>
<dbReference type="EMBL" id="LUGH01000038">
    <property type="protein sequence ID" value="OBZ90680.1"/>
    <property type="molecule type" value="Genomic_DNA"/>
</dbReference>
<dbReference type="GO" id="GO:0071108">
    <property type="term" value="P:protein K48-linked deubiquitination"/>
    <property type="evidence" value="ECO:0007669"/>
    <property type="project" value="TreeGrafter"/>
</dbReference>
<dbReference type="Proteomes" id="UP000093000">
    <property type="component" value="Unassembled WGS sequence"/>
</dbReference>
<sequence length="270" mass="31554">MSSEREEPLLTDEQILEFEQQIKDEEAQKIPLVCQEEPISKLVDEFKENEPFLRKIHKGRQNLSHTHDKIRKCRGDGNCFFRAFAFAWYESALSQNQATYQANLTKLKETEELLVSSGFQKLAFEDFYEVALQQFEQLDQNDPDMLLVQFQSDEISNAIVMHFRFIASAYLKLHAAEYEPFLIDEMISIDEFCSMHVEAFGKESDHLQIIALSKALQVPIHVVYLDGGLDDQAAIHEFWPTEQDEQEKVKKPIKLIYRPGHYDILYNQQK</sequence>
<comment type="caution">
    <text evidence="8">The sequence shown here is derived from an EMBL/GenBank/DDBJ whole genome shotgun (WGS) entry which is preliminary data.</text>
</comment>
<keyword evidence="9" id="KW-1185">Reference proteome</keyword>